<protein>
    <submittedName>
        <fullName evidence="1">Uncharacterized protein</fullName>
    </submittedName>
</protein>
<dbReference type="EMBL" id="JARAOO010000012">
    <property type="protein sequence ID" value="KAJ7949549.1"/>
    <property type="molecule type" value="Genomic_DNA"/>
</dbReference>
<comment type="caution">
    <text evidence="1">The sequence shown here is derived from an EMBL/GenBank/DDBJ whole genome shotgun (WGS) entry which is preliminary data.</text>
</comment>
<evidence type="ECO:0000313" key="1">
    <source>
        <dbReference type="EMBL" id="KAJ7949549.1"/>
    </source>
</evidence>
<dbReference type="AlphaFoldDB" id="A0AAD7L0W2"/>
<reference evidence="1" key="1">
    <citation type="journal article" date="2023" name="Science">
        <title>Elucidation of the pathway for biosynthesis of saponin adjuvants from the soapbark tree.</title>
        <authorList>
            <person name="Reed J."/>
            <person name="Orme A."/>
            <person name="El-Demerdash A."/>
            <person name="Owen C."/>
            <person name="Martin L.B.B."/>
            <person name="Misra R.C."/>
            <person name="Kikuchi S."/>
            <person name="Rejzek M."/>
            <person name="Martin A.C."/>
            <person name="Harkess A."/>
            <person name="Leebens-Mack J."/>
            <person name="Louveau T."/>
            <person name="Stephenson M.J."/>
            <person name="Osbourn A."/>
        </authorList>
    </citation>
    <scope>NUCLEOTIDE SEQUENCE</scope>
    <source>
        <strain evidence="1">S10</strain>
    </source>
</reference>
<proteinExistence type="predicted"/>
<dbReference type="KEGG" id="qsa:O6P43_029874"/>
<dbReference type="Proteomes" id="UP001163823">
    <property type="component" value="Chromosome 12"/>
</dbReference>
<accession>A0AAD7L0W2</accession>
<keyword evidence="2" id="KW-1185">Reference proteome</keyword>
<sequence>MENFSANHIDSNGVDSYQFANSGASVGLYLQFWWFISGFHFCHKLGLQQCVSNFQQSSDQFMRSTDTSM</sequence>
<gene>
    <name evidence="1" type="ORF">O6P43_029874</name>
</gene>
<name>A0AAD7L0W2_QUISA</name>
<organism evidence="1 2">
    <name type="scientific">Quillaja saponaria</name>
    <name type="common">Soap bark tree</name>
    <dbReference type="NCBI Taxonomy" id="32244"/>
    <lineage>
        <taxon>Eukaryota</taxon>
        <taxon>Viridiplantae</taxon>
        <taxon>Streptophyta</taxon>
        <taxon>Embryophyta</taxon>
        <taxon>Tracheophyta</taxon>
        <taxon>Spermatophyta</taxon>
        <taxon>Magnoliopsida</taxon>
        <taxon>eudicotyledons</taxon>
        <taxon>Gunneridae</taxon>
        <taxon>Pentapetalae</taxon>
        <taxon>rosids</taxon>
        <taxon>fabids</taxon>
        <taxon>Fabales</taxon>
        <taxon>Quillajaceae</taxon>
        <taxon>Quillaja</taxon>
    </lineage>
</organism>
<evidence type="ECO:0000313" key="2">
    <source>
        <dbReference type="Proteomes" id="UP001163823"/>
    </source>
</evidence>